<feature type="domain" description="Tyrosine specific protein phosphatases" evidence="1">
    <location>
        <begin position="109"/>
        <end position="157"/>
    </location>
</feature>
<evidence type="ECO:0000259" key="1">
    <source>
        <dbReference type="PROSITE" id="PS50056"/>
    </source>
</evidence>
<dbReference type="Gene3D" id="3.90.190.10">
    <property type="entry name" value="Protein tyrosine phosphatase superfamily"/>
    <property type="match status" value="1"/>
</dbReference>
<dbReference type="RefSeq" id="WP_343990650.1">
    <property type="nucleotide sequence ID" value="NZ_BAAALG010000001.1"/>
</dbReference>
<dbReference type="EMBL" id="BAAALG010000001">
    <property type="protein sequence ID" value="GAA1091690.1"/>
    <property type="molecule type" value="Genomic_DNA"/>
</dbReference>
<dbReference type="InterPro" id="IPR026893">
    <property type="entry name" value="Tyr/Ser_Pase_IphP-type"/>
</dbReference>
<reference evidence="3" key="1">
    <citation type="journal article" date="2019" name="Int. J. Syst. Evol. Microbiol.">
        <title>The Global Catalogue of Microorganisms (GCM) 10K type strain sequencing project: providing services to taxonomists for standard genome sequencing and annotation.</title>
        <authorList>
            <consortium name="The Broad Institute Genomics Platform"/>
            <consortium name="The Broad Institute Genome Sequencing Center for Infectious Disease"/>
            <person name="Wu L."/>
            <person name="Ma J."/>
        </authorList>
    </citation>
    <scope>NUCLEOTIDE SEQUENCE [LARGE SCALE GENOMIC DNA]</scope>
    <source>
        <strain evidence="3">JCM 13008</strain>
    </source>
</reference>
<dbReference type="PROSITE" id="PS00383">
    <property type="entry name" value="TYR_PHOSPHATASE_1"/>
    <property type="match status" value="1"/>
</dbReference>
<proteinExistence type="predicted"/>
<sequence length="245" mass="26344">MSQRFDTLVNLRDVGGLPITGGGATRSGVLYRGDALWPDDALPGGVGSWPPALVIDLRSDLEIERVNYPWEPGSRYQHHPVHERAIPTDLAEQGNLRDLYAFLIDHAGDRLAAVVSLVADDLGGPALVHCSAGKDRTGLVVAALLLAADVEPEAVIDDYLLTGTNMDNLVRRWQQRAEASGKRFDSGTSDAGAMTKWLLTPREAIELAVDRFTGAAGGARGWLVANGADPAQIEAWRTRISADRS</sequence>
<name>A0ABP4E6Y0_9ACTN</name>
<dbReference type="InterPro" id="IPR016130">
    <property type="entry name" value="Tyr_Pase_AS"/>
</dbReference>
<dbReference type="PROSITE" id="PS50056">
    <property type="entry name" value="TYR_PHOSPHATASE_2"/>
    <property type="match status" value="1"/>
</dbReference>
<dbReference type="Proteomes" id="UP001501581">
    <property type="component" value="Unassembled WGS sequence"/>
</dbReference>
<evidence type="ECO:0000313" key="3">
    <source>
        <dbReference type="Proteomes" id="UP001501581"/>
    </source>
</evidence>
<dbReference type="SUPFAM" id="SSF52799">
    <property type="entry name" value="(Phosphotyrosine protein) phosphatases II"/>
    <property type="match status" value="1"/>
</dbReference>
<organism evidence="2 3">
    <name type="scientific">Nocardioides dubius</name>
    <dbReference type="NCBI Taxonomy" id="317019"/>
    <lineage>
        <taxon>Bacteria</taxon>
        <taxon>Bacillati</taxon>
        <taxon>Actinomycetota</taxon>
        <taxon>Actinomycetes</taxon>
        <taxon>Propionibacteriales</taxon>
        <taxon>Nocardioidaceae</taxon>
        <taxon>Nocardioides</taxon>
    </lineage>
</organism>
<comment type="caution">
    <text evidence="2">The sequence shown here is derived from an EMBL/GenBank/DDBJ whole genome shotgun (WGS) entry which is preliminary data.</text>
</comment>
<accession>A0ABP4E6Y0</accession>
<keyword evidence="3" id="KW-1185">Reference proteome</keyword>
<dbReference type="InterPro" id="IPR029021">
    <property type="entry name" value="Prot-tyrosine_phosphatase-like"/>
</dbReference>
<dbReference type="Pfam" id="PF13350">
    <property type="entry name" value="Y_phosphatase3"/>
    <property type="match status" value="1"/>
</dbReference>
<dbReference type="InterPro" id="IPR000387">
    <property type="entry name" value="Tyr_Pase_dom"/>
</dbReference>
<gene>
    <name evidence="2" type="ORF">GCM10009668_03150</name>
</gene>
<evidence type="ECO:0000313" key="2">
    <source>
        <dbReference type="EMBL" id="GAA1091690.1"/>
    </source>
</evidence>
<protein>
    <recommendedName>
        <fullName evidence="1">Tyrosine specific protein phosphatases domain-containing protein</fullName>
    </recommendedName>
</protein>